<dbReference type="InterPro" id="IPR002347">
    <property type="entry name" value="SDR_fam"/>
</dbReference>
<dbReference type="FunFam" id="3.40.50.720:FF:000084">
    <property type="entry name" value="Short-chain dehydrogenase reductase"/>
    <property type="match status" value="1"/>
</dbReference>
<dbReference type="PROSITE" id="PS00061">
    <property type="entry name" value="ADH_SHORT"/>
    <property type="match status" value="1"/>
</dbReference>
<evidence type="ECO:0000256" key="1">
    <source>
        <dbReference type="ARBA" id="ARBA00006484"/>
    </source>
</evidence>
<comment type="caution">
    <text evidence="4">The sequence shown here is derived from an EMBL/GenBank/DDBJ whole genome shotgun (WGS) entry which is preliminary data.</text>
</comment>
<dbReference type="PANTHER" id="PTHR42760">
    <property type="entry name" value="SHORT-CHAIN DEHYDROGENASES/REDUCTASES FAMILY MEMBER"/>
    <property type="match status" value="1"/>
</dbReference>
<keyword evidence="2" id="KW-0521">NADP</keyword>
<reference evidence="4 5" key="1">
    <citation type="journal article" date="2017" name="G3 (Bethesda)">
        <title>First Draft Genome Sequence of the Pathogenic Fungus Lomentospora prolificans (Formerly Scedosporium prolificans).</title>
        <authorList>
            <person name="Luo R."/>
            <person name="Zimin A."/>
            <person name="Workman R."/>
            <person name="Fan Y."/>
            <person name="Pertea G."/>
            <person name="Grossman N."/>
            <person name="Wear M.P."/>
            <person name="Jia B."/>
            <person name="Miller H."/>
            <person name="Casadevall A."/>
            <person name="Timp W."/>
            <person name="Zhang S.X."/>
            <person name="Salzberg S.L."/>
        </authorList>
    </citation>
    <scope>NUCLEOTIDE SEQUENCE [LARGE SCALE GENOMIC DNA]</scope>
    <source>
        <strain evidence="4 5">JHH-5317</strain>
    </source>
</reference>
<name>A0A2N3N0P2_9PEZI</name>
<dbReference type="OrthoDB" id="417891at2759"/>
<dbReference type="VEuPathDB" id="FungiDB:jhhlp_007818"/>
<dbReference type="Gene3D" id="3.40.50.720">
    <property type="entry name" value="NAD(P)-binding Rossmann-like Domain"/>
    <property type="match status" value="1"/>
</dbReference>
<evidence type="ECO:0000313" key="4">
    <source>
        <dbReference type="EMBL" id="PKS05985.1"/>
    </source>
</evidence>
<dbReference type="GO" id="GO:0048038">
    <property type="term" value="F:quinone binding"/>
    <property type="evidence" value="ECO:0007669"/>
    <property type="project" value="TreeGrafter"/>
</dbReference>
<dbReference type="PRINTS" id="PR00080">
    <property type="entry name" value="SDRFAMILY"/>
</dbReference>
<dbReference type="GO" id="GO:0016616">
    <property type="term" value="F:oxidoreductase activity, acting on the CH-OH group of donors, NAD or NADP as acceptor"/>
    <property type="evidence" value="ECO:0007669"/>
    <property type="project" value="TreeGrafter"/>
</dbReference>
<dbReference type="PANTHER" id="PTHR42760:SF127">
    <property type="entry name" value="3-KETOACYL-ACYL CARRIER PROTEIN REDUCTASE-RELATED"/>
    <property type="match status" value="1"/>
</dbReference>
<dbReference type="InterPro" id="IPR020904">
    <property type="entry name" value="Sc_DH/Rdtase_CS"/>
</dbReference>
<dbReference type="InParanoid" id="A0A2N3N0P2"/>
<keyword evidence="5" id="KW-1185">Reference proteome</keyword>
<accession>A0A2N3N0P2</accession>
<dbReference type="CDD" id="cd05233">
    <property type="entry name" value="SDR_c"/>
    <property type="match status" value="1"/>
</dbReference>
<dbReference type="InterPro" id="IPR036291">
    <property type="entry name" value="NAD(P)-bd_dom_sf"/>
</dbReference>
<dbReference type="STRING" id="41688.A0A2N3N0P2"/>
<gene>
    <name evidence="4" type="ORF">jhhlp_007818</name>
</gene>
<evidence type="ECO:0000256" key="2">
    <source>
        <dbReference type="ARBA" id="ARBA00022857"/>
    </source>
</evidence>
<dbReference type="Proteomes" id="UP000233524">
    <property type="component" value="Unassembled WGS sequence"/>
</dbReference>
<organism evidence="4 5">
    <name type="scientific">Lomentospora prolificans</name>
    <dbReference type="NCBI Taxonomy" id="41688"/>
    <lineage>
        <taxon>Eukaryota</taxon>
        <taxon>Fungi</taxon>
        <taxon>Dikarya</taxon>
        <taxon>Ascomycota</taxon>
        <taxon>Pezizomycotina</taxon>
        <taxon>Sordariomycetes</taxon>
        <taxon>Hypocreomycetidae</taxon>
        <taxon>Microascales</taxon>
        <taxon>Microascaceae</taxon>
        <taxon>Lomentospora</taxon>
    </lineage>
</organism>
<protein>
    <submittedName>
        <fullName evidence="4">Uncharacterized protein</fullName>
    </submittedName>
</protein>
<dbReference type="GO" id="GO:0006633">
    <property type="term" value="P:fatty acid biosynthetic process"/>
    <property type="evidence" value="ECO:0007669"/>
    <property type="project" value="TreeGrafter"/>
</dbReference>
<dbReference type="Pfam" id="PF00106">
    <property type="entry name" value="adh_short"/>
    <property type="match status" value="1"/>
</dbReference>
<proteinExistence type="inferred from homology"/>
<dbReference type="EMBL" id="NLAX01001139">
    <property type="protein sequence ID" value="PKS05985.1"/>
    <property type="molecule type" value="Genomic_DNA"/>
</dbReference>
<sequence>MASLENYTVIVTGGAGGLGKAIAAAFLAAGGNVAVCDVSEPRVAEVTTEWEASYSGKFLAAKADITDETASKAFVDSVVTKFGKLDMLVNNAGVMDSFDPVGSTDKAVWDRVMNVNVTGLFLMTKAAVNIMTAATGGTVINIGSTAGYRGMMAGAAYTASKHAVIGLTKNTAGYYGDKGVYSIALLLGAMTNTNIVDAFAHSAPNQASMGLSHQFNPGFNPATTGVPLEDVAKYCIFFADRNVALASNGSTVTVNKNWPVA</sequence>
<dbReference type="PRINTS" id="PR00081">
    <property type="entry name" value="GDHRDH"/>
</dbReference>
<evidence type="ECO:0000313" key="5">
    <source>
        <dbReference type="Proteomes" id="UP000233524"/>
    </source>
</evidence>
<dbReference type="AlphaFoldDB" id="A0A2N3N0P2"/>
<comment type="similarity">
    <text evidence="1 3">Belongs to the short-chain dehydrogenases/reductases (SDR) family.</text>
</comment>
<evidence type="ECO:0000256" key="3">
    <source>
        <dbReference type="RuleBase" id="RU000363"/>
    </source>
</evidence>
<dbReference type="SUPFAM" id="SSF51735">
    <property type="entry name" value="NAD(P)-binding Rossmann-fold domains"/>
    <property type="match status" value="1"/>
</dbReference>